<reference evidence="1 2" key="1">
    <citation type="journal article" date="2016" name="Sci. Rep.">
        <title>The Dendrobium catenatum Lindl. genome sequence provides insights into polysaccharide synthase, floral development and adaptive evolution.</title>
        <authorList>
            <person name="Zhang G.Q."/>
            <person name="Xu Q."/>
            <person name="Bian C."/>
            <person name="Tsai W.C."/>
            <person name="Yeh C.M."/>
            <person name="Liu K.W."/>
            <person name="Yoshida K."/>
            <person name="Zhang L.S."/>
            <person name="Chang S.B."/>
            <person name="Chen F."/>
            <person name="Shi Y."/>
            <person name="Su Y.Y."/>
            <person name="Zhang Y.Q."/>
            <person name="Chen L.J."/>
            <person name="Yin Y."/>
            <person name="Lin M."/>
            <person name="Huang H."/>
            <person name="Deng H."/>
            <person name="Wang Z.W."/>
            <person name="Zhu S.L."/>
            <person name="Zhao X."/>
            <person name="Deng C."/>
            <person name="Niu S.C."/>
            <person name="Huang J."/>
            <person name="Wang M."/>
            <person name="Liu G.H."/>
            <person name="Yang H.J."/>
            <person name="Xiao X.J."/>
            <person name="Hsiao Y.Y."/>
            <person name="Wu W.L."/>
            <person name="Chen Y.Y."/>
            <person name="Mitsuda N."/>
            <person name="Ohme-Takagi M."/>
            <person name="Luo Y.B."/>
            <person name="Van de Peer Y."/>
            <person name="Liu Z.J."/>
        </authorList>
    </citation>
    <scope>NUCLEOTIDE SEQUENCE [LARGE SCALE GENOMIC DNA]</scope>
    <source>
        <tissue evidence="1">The whole plant</tissue>
    </source>
</reference>
<evidence type="ECO:0000313" key="1">
    <source>
        <dbReference type="EMBL" id="PKU81056.1"/>
    </source>
</evidence>
<evidence type="ECO:0000313" key="2">
    <source>
        <dbReference type="Proteomes" id="UP000233837"/>
    </source>
</evidence>
<organism evidence="1 2">
    <name type="scientific">Dendrobium catenatum</name>
    <dbReference type="NCBI Taxonomy" id="906689"/>
    <lineage>
        <taxon>Eukaryota</taxon>
        <taxon>Viridiplantae</taxon>
        <taxon>Streptophyta</taxon>
        <taxon>Embryophyta</taxon>
        <taxon>Tracheophyta</taxon>
        <taxon>Spermatophyta</taxon>
        <taxon>Magnoliopsida</taxon>
        <taxon>Liliopsida</taxon>
        <taxon>Asparagales</taxon>
        <taxon>Orchidaceae</taxon>
        <taxon>Epidendroideae</taxon>
        <taxon>Malaxideae</taxon>
        <taxon>Dendrobiinae</taxon>
        <taxon>Dendrobium</taxon>
    </lineage>
</organism>
<keyword evidence="2" id="KW-1185">Reference proteome</keyword>
<gene>
    <name evidence="1" type="ORF">MA16_Dca017431</name>
</gene>
<protein>
    <submittedName>
        <fullName evidence="1">Uncharacterized protein</fullName>
    </submittedName>
</protein>
<reference evidence="1 2" key="2">
    <citation type="journal article" date="2017" name="Nature">
        <title>The Apostasia genome and the evolution of orchids.</title>
        <authorList>
            <person name="Zhang G.Q."/>
            <person name="Liu K.W."/>
            <person name="Li Z."/>
            <person name="Lohaus R."/>
            <person name="Hsiao Y.Y."/>
            <person name="Niu S.C."/>
            <person name="Wang J.Y."/>
            <person name="Lin Y.C."/>
            <person name="Xu Q."/>
            <person name="Chen L.J."/>
            <person name="Yoshida K."/>
            <person name="Fujiwara S."/>
            <person name="Wang Z.W."/>
            <person name="Zhang Y.Q."/>
            <person name="Mitsuda N."/>
            <person name="Wang M."/>
            <person name="Liu G.H."/>
            <person name="Pecoraro L."/>
            <person name="Huang H.X."/>
            <person name="Xiao X.J."/>
            <person name="Lin M."/>
            <person name="Wu X.Y."/>
            <person name="Wu W.L."/>
            <person name="Chen Y.Y."/>
            <person name="Chang S.B."/>
            <person name="Sakamoto S."/>
            <person name="Ohme-Takagi M."/>
            <person name="Yagi M."/>
            <person name="Zeng S.J."/>
            <person name="Shen C.Y."/>
            <person name="Yeh C.M."/>
            <person name="Luo Y.B."/>
            <person name="Tsai W.C."/>
            <person name="Van de Peer Y."/>
            <person name="Liu Z.J."/>
        </authorList>
    </citation>
    <scope>NUCLEOTIDE SEQUENCE [LARGE SCALE GENOMIC DNA]</scope>
    <source>
        <tissue evidence="1">The whole plant</tissue>
    </source>
</reference>
<dbReference type="AlphaFoldDB" id="A0A2I0WZG7"/>
<sequence length="189" mass="21540">MEVQEVQSEVVTEVRNDSTQLNPINLNAYIEQVEDREFTLGHDQYMENMQNVDAEELDGLINKVVQNADGEMGMIPNHDISFLPMTVNKFDILSMDNDEILEDGVTKGKFKDIGNKGEVAVVGYVGLWKDVSYGEEMIFDRTVREEVVVREKRCEADHMIAPILLQLAPPVAREELVVGFLRGRHIYVR</sequence>
<accession>A0A2I0WZG7</accession>
<dbReference type="EMBL" id="KZ502286">
    <property type="protein sequence ID" value="PKU81056.1"/>
    <property type="molecule type" value="Genomic_DNA"/>
</dbReference>
<proteinExistence type="predicted"/>
<name>A0A2I0WZG7_9ASPA</name>
<dbReference type="Proteomes" id="UP000233837">
    <property type="component" value="Unassembled WGS sequence"/>
</dbReference>